<evidence type="ECO:0000256" key="7">
    <source>
        <dbReference type="ARBA" id="ARBA00022884"/>
    </source>
</evidence>
<feature type="region of interest" description="Disordered" evidence="9">
    <location>
        <begin position="1"/>
        <end position="42"/>
    </location>
</feature>
<evidence type="ECO:0000256" key="3">
    <source>
        <dbReference type="ARBA" id="ARBA00022723"/>
    </source>
</evidence>
<keyword evidence="3" id="KW-0479">Metal-binding</keyword>
<dbReference type="GO" id="GO:0006417">
    <property type="term" value="P:regulation of translation"/>
    <property type="evidence" value="ECO:0007669"/>
    <property type="project" value="UniProtKB-UniRule"/>
</dbReference>
<organism evidence="11 12">
    <name type="scientific">Adineta steineri</name>
    <dbReference type="NCBI Taxonomy" id="433720"/>
    <lineage>
        <taxon>Eukaryota</taxon>
        <taxon>Metazoa</taxon>
        <taxon>Spiralia</taxon>
        <taxon>Gnathifera</taxon>
        <taxon>Rotifera</taxon>
        <taxon>Eurotatoria</taxon>
        <taxon>Bdelloidea</taxon>
        <taxon>Adinetida</taxon>
        <taxon>Adinetidae</taxon>
        <taxon>Adineta</taxon>
    </lineage>
</organism>
<dbReference type="InterPro" id="IPR008705">
    <property type="entry name" value="Nanos/Xcar2"/>
</dbReference>
<keyword evidence="6 8" id="KW-0810">Translation regulation</keyword>
<gene>
    <name evidence="11" type="ORF">VCS650_LOCUS32889</name>
</gene>
<dbReference type="EMBL" id="CAJNON010000615">
    <property type="protein sequence ID" value="CAF1334817.1"/>
    <property type="molecule type" value="Genomic_DNA"/>
</dbReference>
<dbReference type="GO" id="GO:0003723">
    <property type="term" value="F:RNA binding"/>
    <property type="evidence" value="ECO:0007669"/>
    <property type="project" value="UniProtKB-UniRule"/>
</dbReference>
<protein>
    <recommendedName>
        <fullName evidence="10">Nanos-type domain-containing protein</fullName>
    </recommendedName>
</protein>
<proteinExistence type="inferred from homology"/>
<evidence type="ECO:0000256" key="9">
    <source>
        <dbReference type="SAM" id="MobiDB-lite"/>
    </source>
</evidence>
<keyword evidence="5" id="KW-0862">Zinc</keyword>
<comment type="caution">
    <text evidence="11">The sequence shown here is derived from an EMBL/GenBank/DDBJ whole genome shotgun (WGS) entry which is preliminary data.</text>
</comment>
<dbReference type="GO" id="GO:0008270">
    <property type="term" value="F:zinc ion binding"/>
    <property type="evidence" value="ECO:0007669"/>
    <property type="project" value="UniProtKB-KW"/>
</dbReference>
<comment type="similarity">
    <text evidence="8">Belongs to the nanos family.</text>
</comment>
<evidence type="ECO:0000313" key="12">
    <source>
        <dbReference type="Proteomes" id="UP000663891"/>
    </source>
</evidence>
<evidence type="ECO:0000256" key="1">
    <source>
        <dbReference type="ARBA" id="ARBA00004496"/>
    </source>
</evidence>
<dbReference type="GO" id="GO:0005737">
    <property type="term" value="C:cytoplasm"/>
    <property type="evidence" value="ECO:0007669"/>
    <property type="project" value="UniProtKB-SubCell"/>
</dbReference>
<evidence type="ECO:0000256" key="2">
    <source>
        <dbReference type="ARBA" id="ARBA00022490"/>
    </source>
</evidence>
<keyword evidence="7 8" id="KW-0694">RNA-binding</keyword>
<accession>A0A815G6S7</accession>
<dbReference type="PANTHER" id="PTHR12887">
    <property type="entry name" value="NANOS PROTEIN"/>
    <property type="match status" value="1"/>
</dbReference>
<evidence type="ECO:0000256" key="5">
    <source>
        <dbReference type="ARBA" id="ARBA00022833"/>
    </source>
</evidence>
<reference evidence="11" key="1">
    <citation type="submission" date="2021-02" db="EMBL/GenBank/DDBJ databases">
        <authorList>
            <person name="Nowell W R."/>
        </authorList>
    </citation>
    <scope>NUCLEOTIDE SEQUENCE</scope>
</reference>
<dbReference type="Pfam" id="PF05741">
    <property type="entry name" value="zf-nanos"/>
    <property type="match status" value="1"/>
</dbReference>
<dbReference type="InterPro" id="IPR024161">
    <property type="entry name" value="Znf_nanos-typ"/>
</dbReference>
<keyword evidence="2" id="KW-0963">Cytoplasm</keyword>
<dbReference type="AlphaFoldDB" id="A0A815G6S7"/>
<feature type="compositionally biased region" description="Acidic residues" evidence="9">
    <location>
        <begin position="28"/>
        <end position="42"/>
    </location>
</feature>
<sequence>METVLGRGYSINDETGLTDFYSPPSSIVDEDEEQDDDDEEDDDLFYPEEIEPLFTAETINNTTLSSSSIDEINDMNLKNGLKSLPLKLMSIEATPPPTPLIPRRLLDPINTTTTAFQNMTFNTTLPITPTRSTDITTSNWSLNTSSTSSLFPCNTDTLSKTTNLLTPTSMDRYLAEHRPLTDSVYKSSISKYSEFIYLFIIHLLFKALGTTTNRHHSISVQHTEVTNETSRLYSYMAPADGISSNLRAGSNTWSPFDDKLPISSPTHINNNPYTPQFNMKSPSCLNNPLSPQRVNPFSPNSNSSFNHSTALQYQSQDPWFLSEMSTILRQNTNISLSATAQQILAANTTNNNRPLRSEKIDIEVIKHLIREASWKRQCGMKKEVCVFCRNNGENELIYSSHSLKDSMGNVTCPILRAYQCPICGATGAQAHTIKYCQATGGDDINRHVPTPYEKMLRMQTFGFDDNITPSMPTFFGQLDSPSSLYTNGWSNSYL</sequence>
<evidence type="ECO:0000256" key="6">
    <source>
        <dbReference type="ARBA" id="ARBA00022845"/>
    </source>
</evidence>
<dbReference type="Gene3D" id="4.10.60.30">
    <property type="entry name" value="Nanos, RNA-binding domain"/>
    <property type="match status" value="1"/>
</dbReference>
<comment type="subcellular location">
    <subcellularLocation>
        <location evidence="1">Cytoplasm</location>
    </subcellularLocation>
</comment>
<evidence type="ECO:0000256" key="4">
    <source>
        <dbReference type="ARBA" id="ARBA00022771"/>
    </source>
</evidence>
<dbReference type="InterPro" id="IPR038129">
    <property type="entry name" value="Nanos_sf"/>
</dbReference>
<evidence type="ECO:0000256" key="8">
    <source>
        <dbReference type="PROSITE-ProRule" id="PRU00855"/>
    </source>
</evidence>
<name>A0A815G6S7_9BILA</name>
<evidence type="ECO:0000313" key="11">
    <source>
        <dbReference type="EMBL" id="CAF1334817.1"/>
    </source>
</evidence>
<dbReference type="OrthoDB" id="10010129at2759"/>
<feature type="domain" description="Nanos-type" evidence="10">
    <location>
        <begin position="384"/>
        <end position="438"/>
    </location>
</feature>
<evidence type="ECO:0000259" key="10">
    <source>
        <dbReference type="PROSITE" id="PS51522"/>
    </source>
</evidence>
<keyword evidence="4 8" id="KW-0863">Zinc-finger</keyword>
<dbReference type="PROSITE" id="PS51522">
    <property type="entry name" value="ZF_NANOS"/>
    <property type="match status" value="1"/>
</dbReference>
<dbReference type="Proteomes" id="UP000663891">
    <property type="component" value="Unassembled WGS sequence"/>
</dbReference>